<accession>A0ABW7S4C9</accession>
<name>A0ABW7S4C9_STRTE</name>
<keyword evidence="2" id="KW-1185">Reference proteome</keyword>
<sequence length="49" mass="5530">MATTARPRTRYTFGRDAALTVPLARLLPDRLMDRVLAAGHRSRRPARTP</sequence>
<proteinExistence type="predicted"/>
<evidence type="ECO:0000313" key="1">
    <source>
        <dbReference type="EMBL" id="MFI0575115.1"/>
    </source>
</evidence>
<reference evidence="1 2" key="1">
    <citation type="submission" date="2024-10" db="EMBL/GenBank/DDBJ databases">
        <authorList>
            <person name="Wannawong T."/>
            <person name="Kuncharoen N."/>
            <person name="Mhuantong W."/>
        </authorList>
    </citation>
    <scope>NUCLEOTIDE SEQUENCE [LARGE SCALE GENOMIC DNA]</scope>
    <source>
        <strain evidence="1 2">CALK1-4</strain>
    </source>
</reference>
<dbReference type="EMBL" id="JBIQWK010000008">
    <property type="protein sequence ID" value="MFI0575115.1"/>
    <property type="molecule type" value="Genomic_DNA"/>
</dbReference>
<dbReference type="Proteomes" id="UP001610810">
    <property type="component" value="Unassembled WGS sequence"/>
</dbReference>
<dbReference type="RefSeq" id="WP_398353104.1">
    <property type="nucleotide sequence ID" value="NZ_JBIQWK010000008.1"/>
</dbReference>
<evidence type="ECO:0000313" key="2">
    <source>
        <dbReference type="Proteomes" id="UP001610810"/>
    </source>
</evidence>
<organism evidence="1 2">
    <name type="scientific">Streptomyces tendae</name>
    <dbReference type="NCBI Taxonomy" id="1932"/>
    <lineage>
        <taxon>Bacteria</taxon>
        <taxon>Bacillati</taxon>
        <taxon>Actinomycetota</taxon>
        <taxon>Actinomycetes</taxon>
        <taxon>Kitasatosporales</taxon>
        <taxon>Streptomycetaceae</taxon>
        <taxon>Streptomyces</taxon>
    </lineage>
</organism>
<comment type="caution">
    <text evidence="1">The sequence shown here is derived from an EMBL/GenBank/DDBJ whole genome shotgun (WGS) entry which is preliminary data.</text>
</comment>
<protein>
    <submittedName>
        <fullName evidence="1">Uncharacterized protein</fullName>
    </submittedName>
</protein>
<gene>
    <name evidence="1" type="ORF">ACH3YB_26155</name>
</gene>